<evidence type="ECO:0000313" key="1">
    <source>
        <dbReference type="EMBL" id="KAJ6827395.1"/>
    </source>
</evidence>
<dbReference type="AlphaFoldDB" id="A0AAX6GGF7"/>
<dbReference type="Proteomes" id="UP001140949">
    <property type="component" value="Unassembled WGS sequence"/>
</dbReference>
<dbReference type="EMBL" id="JANAVB010020396">
    <property type="protein sequence ID" value="KAJ6827395.1"/>
    <property type="molecule type" value="Genomic_DNA"/>
</dbReference>
<accession>A0AAX6GGF7</accession>
<proteinExistence type="predicted"/>
<organism evidence="1 2">
    <name type="scientific">Iris pallida</name>
    <name type="common">Sweet iris</name>
    <dbReference type="NCBI Taxonomy" id="29817"/>
    <lineage>
        <taxon>Eukaryota</taxon>
        <taxon>Viridiplantae</taxon>
        <taxon>Streptophyta</taxon>
        <taxon>Embryophyta</taxon>
        <taxon>Tracheophyta</taxon>
        <taxon>Spermatophyta</taxon>
        <taxon>Magnoliopsida</taxon>
        <taxon>Liliopsida</taxon>
        <taxon>Asparagales</taxon>
        <taxon>Iridaceae</taxon>
        <taxon>Iridoideae</taxon>
        <taxon>Irideae</taxon>
        <taxon>Iris</taxon>
    </lineage>
</organism>
<keyword evidence="2" id="KW-1185">Reference proteome</keyword>
<gene>
    <name evidence="1" type="ORF">M6B38_368640</name>
</gene>
<name>A0AAX6GGF7_IRIPA</name>
<reference evidence="1" key="1">
    <citation type="journal article" date="2023" name="GigaByte">
        <title>Genome assembly of the bearded iris, Iris pallida Lam.</title>
        <authorList>
            <person name="Bruccoleri R.E."/>
            <person name="Oakeley E.J."/>
            <person name="Faust A.M.E."/>
            <person name="Altorfer M."/>
            <person name="Dessus-Babus S."/>
            <person name="Burckhardt D."/>
            <person name="Oertli M."/>
            <person name="Naumann U."/>
            <person name="Petersen F."/>
            <person name="Wong J."/>
        </authorList>
    </citation>
    <scope>NUCLEOTIDE SEQUENCE</scope>
    <source>
        <strain evidence="1">GSM-AAB239-AS_SAM_17_03QT</strain>
    </source>
</reference>
<protein>
    <submittedName>
        <fullName evidence="1">Uncharacterized protein</fullName>
    </submittedName>
</protein>
<sequence>MTIRSQIPQHLSGMGGMDECGQGIISIHIREIHYSISRLEHPRLLLGVCLRLAVYCIPKQESWFCKLLAIQ</sequence>
<comment type="caution">
    <text evidence="1">The sequence shown here is derived from an EMBL/GenBank/DDBJ whole genome shotgun (WGS) entry which is preliminary data.</text>
</comment>
<reference evidence="1" key="2">
    <citation type="submission" date="2023-04" db="EMBL/GenBank/DDBJ databases">
        <authorList>
            <person name="Bruccoleri R.E."/>
            <person name="Oakeley E.J."/>
            <person name="Faust A.-M."/>
            <person name="Dessus-Babus S."/>
            <person name="Altorfer M."/>
            <person name="Burckhardt D."/>
            <person name="Oertli M."/>
            <person name="Naumann U."/>
            <person name="Petersen F."/>
            <person name="Wong J."/>
        </authorList>
    </citation>
    <scope>NUCLEOTIDE SEQUENCE</scope>
    <source>
        <strain evidence="1">GSM-AAB239-AS_SAM_17_03QT</strain>
        <tissue evidence="1">Leaf</tissue>
    </source>
</reference>
<evidence type="ECO:0000313" key="2">
    <source>
        <dbReference type="Proteomes" id="UP001140949"/>
    </source>
</evidence>